<dbReference type="InterPro" id="IPR011042">
    <property type="entry name" value="6-blade_b-propeller_TolB-like"/>
</dbReference>
<feature type="compositionally biased region" description="Polar residues" evidence="1">
    <location>
        <begin position="1"/>
        <end position="30"/>
    </location>
</feature>
<evidence type="ECO:0000256" key="1">
    <source>
        <dbReference type="SAM" id="MobiDB-lite"/>
    </source>
</evidence>
<evidence type="ECO:0008006" key="4">
    <source>
        <dbReference type="Google" id="ProtNLM"/>
    </source>
</evidence>
<evidence type="ECO:0000313" key="3">
    <source>
        <dbReference type="Proteomes" id="UP000054248"/>
    </source>
</evidence>
<feature type="region of interest" description="Disordered" evidence="1">
    <location>
        <begin position="1"/>
        <end position="49"/>
    </location>
</feature>
<protein>
    <recommendedName>
        <fullName evidence="4">SMP-30/Gluconolactonase/LRE-like region domain-containing protein</fullName>
    </recommendedName>
</protein>
<dbReference type="InterPro" id="IPR051288">
    <property type="entry name" value="Serum_paraoxonase/arylesterase"/>
</dbReference>
<name>A0A0C3QG25_9AGAM</name>
<dbReference type="OrthoDB" id="5307922at2759"/>
<gene>
    <name evidence="2" type="ORF">M407DRAFT_20401</name>
</gene>
<dbReference type="HOGENOM" id="CLU_035172_1_0_1"/>
<dbReference type="Gene3D" id="2.120.10.30">
    <property type="entry name" value="TolB, C-terminal domain"/>
    <property type="match status" value="1"/>
</dbReference>
<keyword evidence="3" id="KW-1185">Reference proteome</keyword>
<reference evidence="3" key="2">
    <citation type="submission" date="2015-01" db="EMBL/GenBank/DDBJ databases">
        <title>Evolutionary Origins and Diversification of the Mycorrhizal Mutualists.</title>
        <authorList>
            <consortium name="DOE Joint Genome Institute"/>
            <consortium name="Mycorrhizal Genomics Consortium"/>
            <person name="Kohler A."/>
            <person name="Kuo A."/>
            <person name="Nagy L.G."/>
            <person name="Floudas D."/>
            <person name="Copeland A."/>
            <person name="Barry K.W."/>
            <person name="Cichocki N."/>
            <person name="Veneault-Fourrey C."/>
            <person name="LaButti K."/>
            <person name="Lindquist E.A."/>
            <person name="Lipzen A."/>
            <person name="Lundell T."/>
            <person name="Morin E."/>
            <person name="Murat C."/>
            <person name="Riley R."/>
            <person name="Ohm R."/>
            <person name="Sun H."/>
            <person name="Tunlid A."/>
            <person name="Henrissat B."/>
            <person name="Grigoriev I.V."/>
            <person name="Hibbett D.S."/>
            <person name="Martin F."/>
        </authorList>
    </citation>
    <scope>NUCLEOTIDE SEQUENCE [LARGE SCALE GENOMIC DNA]</scope>
    <source>
        <strain evidence="3">MUT 4182</strain>
    </source>
</reference>
<dbReference type="EMBL" id="KN822971">
    <property type="protein sequence ID" value="KIO30510.1"/>
    <property type="molecule type" value="Genomic_DNA"/>
</dbReference>
<reference evidence="2 3" key="1">
    <citation type="submission" date="2014-04" db="EMBL/GenBank/DDBJ databases">
        <authorList>
            <consortium name="DOE Joint Genome Institute"/>
            <person name="Kuo A."/>
            <person name="Girlanda M."/>
            <person name="Perotto S."/>
            <person name="Kohler A."/>
            <person name="Nagy L.G."/>
            <person name="Floudas D."/>
            <person name="Copeland A."/>
            <person name="Barry K.W."/>
            <person name="Cichocki N."/>
            <person name="Veneault-Fourrey C."/>
            <person name="LaButti K."/>
            <person name="Lindquist E.A."/>
            <person name="Lipzen A."/>
            <person name="Lundell T."/>
            <person name="Morin E."/>
            <person name="Murat C."/>
            <person name="Sun H."/>
            <person name="Tunlid A."/>
            <person name="Henrissat B."/>
            <person name="Grigoriev I.V."/>
            <person name="Hibbett D.S."/>
            <person name="Martin F."/>
            <person name="Nordberg H.P."/>
            <person name="Cantor M.N."/>
            <person name="Hua S.X."/>
        </authorList>
    </citation>
    <scope>NUCLEOTIDE SEQUENCE [LARGE SCALE GENOMIC DNA]</scope>
    <source>
        <strain evidence="2 3">MUT 4182</strain>
    </source>
</reference>
<dbReference type="AlphaFoldDB" id="A0A0C3QG25"/>
<evidence type="ECO:0000313" key="2">
    <source>
        <dbReference type="EMBL" id="KIO30510.1"/>
    </source>
</evidence>
<dbReference type="Proteomes" id="UP000054248">
    <property type="component" value="Unassembled WGS sequence"/>
</dbReference>
<dbReference type="PANTHER" id="PTHR11799:SF30">
    <property type="entry name" value="SERUM PARAOXONASE_ARYLESTERASE 2"/>
    <property type="match status" value="1"/>
</dbReference>
<dbReference type="PANTHER" id="PTHR11799">
    <property type="entry name" value="PARAOXONASE"/>
    <property type="match status" value="1"/>
</dbReference>
<sequence>MDNRSQVSLPASVFEQNSSTTEPASLQPSIASPPRVQHGNLNGDSPGLTVPPPPTTEYRVLGFLVFSLLAYLYYRRRDIYFQVVPPALPPQWFAYGNASTSCRIIDGGSSSSSNSQALASDPQAVLSAANPDFRFCEDMVQWNVVDADGQAVKSGVRHLIVGCDAGRMSWNPVMGPLRDPWAAQGSLWLYSYSPDTQRGVPRKIEFKGFPKTSVFHPFGIDLIYDAPNKQYRLFATNQGVKASSVEVFTLSPPPSSLNANNNQGAAVEATYVMTLSHPEIVSPNSLTVISPTSFYLTNDHTLTRRIPYVGTILHVFETFVKFPGGWVDVVEFDYDAGGEVRVTRAIDHKIPFANGIAMSPNGQTVAVASSTGNSVSFYRRNATTNQLTYDSQVDLPLHTDNIVYDNQDGTTLYASGTPFYPDLIKVARGKKVSSASWLVAVTPRAPAMKDKNHQENQEGPLIDGKAPVPSHVRAPLNPKWEVRTVWQSDGSGYSTSATGLVDREAGKVFLAGLYEPRGILQCE</sequence>
<organism evidence="2 3">
    <name type="scientific">Tulasnella calospora MUT 4182</name>
    <dbReference type="NCBI Taxonomy" id="1051891"/>
    <lineage>
        <taxon>Eukaryota</taxon>
        <taxon>Fungi</taxon>
        <taxon>Dikarya</taxon>
        <taxon>Basidiomycota</taxon>
        <taxon>Agaricomycotina</taxon>
        <taxon>Agaricomycetes</taxon>
        <taxon>Cantharellales</taxon>
        <taxon>Tulasnellaceae</taxon>
        <taxon>Tulasnella</taxon>
    </lineage>
</organism>
<feature type="region of interest" description="Disordered" evidence="1">
    <location>
        <begin position="450"/>
        <end position="470"/>
    </location>
</feature>
<proteinExistence type="predicted"/>
<accession>A0A0C3QG25</accession>
<dbReference type="SUPFAM" id="SSF63829">
    <property type="entry name" value="Calcium-dependent phosphotriesterase"/>
    <property type="match status" value="1"/>
</dbReference>